<dbReference type="SUPFAM" id="SSF63829">
    <property type="entry name" value="Calcium-dependent phosphotriesterase"/>
    <property type="match status" value="2"/>
</dbReference>
<name>A0A926Y2H1_9BACT</name>
<evidence type="ECO:0000256" key="1">
    <source>
        <dbReference type="SAM" id="Phobius"/>
    </source>
</evidence>
<keyword evidence="1" id="KW-1133">Transmembrane helix</keyword>
<reference evidence="3" key="1">
    <citation type="submission" date="2020-09" db="EMBL/GenBank/DDBJ databases">
        <authorList>
            <person name="Kim M.K."/>
        </authorList>
    </citation>
    <scope>NUCLEOTIDE SEQUENCE</scope>
    <source>
        <strain evidence="3">BT702</strain>
    </source>
</reference>
<dbReference type="Pfam" id="PF07494">
    <property type="entry name" value="Reg_prop"/>
    <property type="match status" value="1"/>
</dbReference>
<dbReference type="EMBL" id="JACWZY010000015">
    <property type="protein sequence ID" value="MBD2702513.1"/>
    <property type="molecule type" value="Genomic_DNA"/>
</dbReference>
<accession>A0A926Y2H1</accession>
<evidence type="ECO:0000313" key="3">
    <source>
        <dbReference type="EMBL" id="MBD2702513.1"/>
    </source>
</evidence>
<dbReference type="InterPro" id="IPR011110">
    <property type="entry name" value="Reg_prop"/>
</dbReference>
<keyword evidence="1" id="KW-0812">Transmembrane</keyword>
<feature type="domain" description="PorZ N-terminal beta-propeller" evidence="2">
    <location>
        <begin position="65"/>
        <end position="234"/>
    </location>
</feature>
<feature type="transmembrane region" description="Helical" evidence="1">
    <location>
        <begin position="21"/>
        <end position="40"/>
    </location>
</feature>
<dbReference type="InterPro" id="IPR026444">
    <property type="entry name" value="Secre_tail"/>
</dbReference>
<dbReference type="NCBIfam" id="TIGR04183">
    <property type="entry name" value="Por_Secre_tail"/>
    <property type="match status" value="1"/>
</dbReference>
<dbReference type="AlphaFoldDB" id="A0A926Y2H1"/>
<dbReference type="Gene3D" id="2.130.10.10">
    <property type="entry name" value="YVTN repeat-like/Quinoprotein amine dehydrogenase"/>
    <property type="match status" value="2"/>
</dbReference>
<keyword evidence="4" id="KW-1185">Reference proteome</keyword>
<dbReference type="Pfam" id="PF21544">
    <property type="entry name" value="PorZ_N_b_propeller"/>
    <property type="match status" value="1"/>
</dbReference>
<organism evidence="3 4">
    <name type="scientific">Spirosoma profusum</name>
    <dbReference type="NCBI Taxonomy" id="2771354"/>
    <lineage>
        <taxon>Bacteria</taxon>
        <taxon>Pseudomonadati</taxon>
        <taxon>Bacteroidota</taxon>
        <taxon>Cytophagia</taxon>
        <taxon>Cytophagales</taxon>
        <taxon>Cytophagaceae</taxon>
        <taxon>Spirosoma</taxon>
    </lineage>
</organism>
<dbReference type="InterPro" id="IPR015943">
    <property type="entry name" value="WD40/YVTN_repeat-like_dom_sf"/>
</dbReference>
<gene>
    <name evidence="3" type="ORF">IC229_17830</name>
</gene>
<comment type="caution">
    <text evidence="3">The sequence shown here is derived from an EMBL/GenBank/DDBJ whole genome shotgun (WGS) entry which is preliminary data.</text>
</comment>
<dbReference type="Proteomes" id="UP000598820">
    <property type="component" value="Unassembled WGS sequence"/>
</dbReference>
<evidence type="ECO:0000259" key="2">
    <source>
        <dbReference type="Pfam" id="PF21544"/>
    </source>
</evidence>
<dbReference type="InterPro" id="IPR048954">
    <property type="entry name" value="PorZ_N"/>
</dbReference>
<evidence type="ECO:0000313" key="4">
    <source>
        <dbReference type="Proteomes" id="UP000598820"/>
    </source>
</evidence>
<dbReference type="RefSeq" id="WP_190888366.1">
    <property type="nucleotide sequence ID" value="NZ_JACWZY010000015.1"/>
</dbReference>
<protein>
    <submittedName>
        <fullName evidence="3">T9SS type A sorting domain-containing protein</fullName>
    </submittedName>
</protein>
<keyword evidence="1" id="KW-0472">Membrane</keyword>
<proteinExistence type="predicted"/>
<sequence length="748" mass="81448">MMNCKTYKRKFQGWTEKYFLRFWYVAFLIHSSFIIHHSSFAQLGTWQTHVSYLSGQSVAVVENKIYAASQNGFFYYDKTTNETTVLGKSQGFSEMSIRRLLYLADQHRLLIAYQNGNLDFLTVSATGEPGAIKNVNTVVTSLGPVGISHINRVGNTAYISASFGVVVLDLIKDEIRDTYFTPQTGSPIYITAETAVANDSLYALIPPASEIRNMYQIRSVRLSPSVNIADPANWRSVTLPGKGAISLATSEGKLQASVSSEGVYERQNGKWTLIRPLSTIIVRQFPSPGGLILATDKSVTLPGANPFSGDLLADPREVVADGNTIWVADNRNGLLFGNNGTFQRIVPEGPLSDSFSSLYAYPNTLLGLGTQPSLQQLSIPTGRWQNLPLSASTFGFSTATYLPTEQKLYLADTQAGLWSYSDGGVPTRVTLPASIPINITSLGTDPEGNLWITTYIPNSSQATLHVRRPDGQFQSFPFVSQLYVKQVVADDNGFLWLNLSSTGILVVDPQNSRSRYLTTTRGQGGLLTNEVQTLVKDKLGIIWVGTSLGPMVFDNPAGAFDAIVDAQAPIINRRRLLANENILSIAVDGGNRKWMSTPNGVYRVAADGSQLLETFTTATSPLPYNYVSSVTVEPVSGMVFMQTPNGIISYRGPATEPTEILNKLTIFPNPVRPDFTGTVGINGLTDNSTVKILDAGGQLVYETRSQGGTATWNLRDYRNRPAQTGVYLVVTVTSDGSESLAGKLAVVR</sequence>